<comment type="caution">
    <text evidence="4">The sequence shown here is derived from an EMBL/GenBank/DDBJ whole genome shotgun (WGS) entry which is preliminary data.</text>
</comment>
<dbReference type="Pfam" id="PF23336">
    <property type="entry name" value="HTH_TbsP_C"/>
    <property type="match status" value="1"/>
</dbReference>
<dbReference type="Proteomes" id="UP000437065">
    <property type="component" value="Unassembled WGS sequence"/>
</dbReference>
<feature type="compositionally biased region" description="Basic and acidic residues" evidence="1">
    <location>
        <begin position="272"/>
        <end position="281"/>
    </location>
</feature>
<dbReference type="InterPro" id="IPR056163">
    <property type="entry name" value="TbsP_C"/>
</dbReference>
<reference evidence="4 5" key="1">
    <citation type="submission" date="2019-12" db="EMBL/GenBank/DDBJ databases">
        <title>Isolation and characterization of three novel carbon monoxide-oxidizing members of Halobacteria from salione crusts and soils.</title>
        <authorList>
            <person name="Myers M.R."/>
            <person name="King G.M."/>
        </authorList>
    </citation>
    <scope>NUCLEOTIDE SEQUENCE [LARGE SCALE GENOMIC DNA]</scope>
    <source>
        <strain evidence="4 5">WSA2</strain>
    </source>
</reference>
<dbReference type="AlphaFoldDB" id="A0A6B0T6Q3"/>
<proteinExistence type="predicted"/>
<dbReference type="EMBL" id="WUUS01000007">
    <property type="protein sequence ID" value="MXR42179.1"/>
    <property type="molecule type" value="Genomic_DNA"/>
</dbReference>
<evidence type="ECO:0000313" key="4">
    <source>
        <dbReference type="EMBL" id="MXR42179.1"/>
    </source>
</evidence>
<evidence type="ECO:0000259" key="2">
    <source>
        <dbReference type="Pfam" id="PF19138"/>
    </source>
</evidence>
<organism evidence="4 5">
    <name type="scientific">Halobaculum saliterrae</name>
    <dbReference type="NCBI Taxonomy" id="2073113"/>
    <lineage>
        <taxon>Archaea</taxon>
        <taxon>Methanobacteriati</taxon>
        <taxon>Methanobacteriota</taxon>
        <taxon>Stenosarchaea group</taxon>
        <taxon>Halobacteria</taxon>
        <taxon>Halobacteriales</taxon>
        <taxon>Haloferacaceae</taxon>
        <taxon>Halobaculum</taxon>
    </lineage>
</organism>
<accession>A0A6B0T6Q3</accession>
<feature type="region of interest" description="Disordered" evidence="1">
    <location>
        <begin position="256"/>
        <end position="281"/>
    </location>
</feature>
<feature type="domain" description="Transcriptional regulator TbsP-like C-terminal" evidence="3">
    <location>
        <begin position="164"/>
        <end position="262"/>
    </location>
</feature>
<protein>
    <submittedName>
        <fullName evidence="4">Uncharacterized protein</fullName>
    </submittedName>
</protein>
<name>A0A6B0T6Q3_9EURY</name>
<sequence>MTTRPPEAFVDRALGAASDVLLVDPSPELVRIVVGEVAVADRSGADGSTEAGPPSLVRVLCTAETADTAFDDFLTATAAVDARSADRVAVRTVPDLGERLMIADGTVHAHLSVGVDGTNRPSDRGLASGDDEALCAAVEEEYGARWRDADEYAFDVPGRATIVESFASRWPDAAETLADLFRAAETLPRTGAFDPATVCTLVGARHEVLAMEIGDWAEEVGLSSRTEIARSKARLVEAGLVETEREPAGVGRPRHRLVLASGGPTDPTGGELLDRGRAALE</sequence>
<dbReference type="InterPro" id="IPR043859">
    <property type="entry name" value="TbsP-like_N"/>
</dbReference>
<dbReference type="RefSeq" id="WP_159667934.1">
    <property type="nucleotide sequence ID" value="NZ_WUUS01000007.1"/>
</dbReference>
<dbReference type="Pfam" id="PF19138">
    <property type="entry name" value="TbsP_N"/>
    <property type="match status" value="1"/>
</dbReference>
<evidence type="ECO:0000256" key="1">
    <source>
        <dbReference type="SAM" id="MobiDB-lite"/>
    </source>
</evidence>
<feature type="domain" description="Transcriptional regulator TbsP N-terminal" evidence="2">
    <location>
        <begin position="9"/>
        <end position="157"/>
    </location>
</feature>
<keyword evidence="5" id="KW-1185">Reference proteome</keyword>
<gene>
    <name evidence="4" type="ORF">GRX01_12620</name>
</gene>
<evidence type="ECO:0000259" key="3">
    <source>
        <dbReference type="Pfam" id="PF23336"/>
    </source>
</evidence>
<evidence type="ECO:0000313" key="5">
    <source>
        <dbReference type="Proteomes" id="UP000437065"/>
    </source>
</evidence>
<dbReference type="OrthoDB" id="341748at2157"/>